<reference evidence="1 2" key="1">
    <citation type="journal article" date="2016" name="Mol. Biol. Evol.">
        <title>Comparative Genomics of Early-Diverging Mushroom-Forming Fungi Provides Insights into the Origins of Lignocellulose Decay Capabilities.</title>
        <authorList>
            <person name="Nagy L.G."/>
            <person name="Riley R."/>
            <person name="Tritt A."/>
            <person name="Adam C."/>
            <person name="Daum C."/>
            <person name="Floudas D."/>
            <person name="Sun H."/>
            <person name="Yadav J.S."/>
            <person name="Pangilinan J."/>
            <person name="Larsson K.H."/>
            <person name="Matsuura K."/>
            <person name="Barry K."/>
            <person name="Labutti K."/>
            <person name="Kuo R."/>
            <person name="Ohm R.A."/>
            <person name="Bhattacharya S.S."/>
            <person name="Shirouzu T."/>
            <person name="Yoshinaga Y."/>
            <person name="Martin F.M."/>
            <person name="Grigoriev I.V."/>
            <person name="Hibbett D.S."/>
        </authorList>
    </citation>
    <scope>NUCLEOTIDE SEQUENCE [LARGE SCALE GENOMIC DNA]</scope>
    <source>
        <strain evidence="1 2">HHB12733</strain>
    </source>
</reference>
<keyword evidence="2" id="KW-1185">Reference proteome</keyword>
<proteinExistence type="predicted"/>
<evidence type="ECO:0000313" key="2">
    <source>
        <dbReference type="Proteomes" id="UP000076842"/>
    </source>
</evidence>
<gene>
    <name evidence="1" type="ORF">CALCODRAFT_360614</name>
</gene>
<dbReference type="InParanoid" id="A0A165EMS0"/>
<protein>
    <submittedName>
        <fullName evidence="1">Uncharacterized protein</fullName>
    </submittedName>
</protein>
<sequence length="170" mass="19255">MSEQSLMRAQDTERKVGDVSRAPFHVEAPMFEPYMQSSCWCSGGVPNRGKARLDLVVPVDAPQTAALPPPRRPHPLRLVLRRTLRVPHHRLLRPAHPAHSRTLRDRERRQVDLRVPPRRLIAGQLLPLYRLLRQPRNGSLGGTSQLPLPKRQILPCAGLVVVPERLERSG</sequence>
<dbReference type="Proteomes" id="UP000076842">
    <property type="component" value="Unassembled WGS sequence"/>
</dbReference>
<accession>A0A165EMS0</accession>
<dbReference type="EMBL" id="KV424000">
    <property type="protein sequence ID" value="KZT55174.1"/>
    <property type="molecule type" value="Genomic_DNA"/>
</dbReference>
<organism evidence="1 2">
    <name type="scientific">Calocera cornea HHB12733</name>
    <dbReference type="NCBI Taxonomy" id="1353952"/>
    <lineage>
        <taxon>Eukaryota</taxon>
        <taxon>Fungi</taxon>
        <taxon>Dikarya</taxon>
        <taxon>Basidiomycota</taxon>
        <taxon>Agaricomycotina</taxon>
        <taxon>Dacrymycetes</taxon>
        <taxon>Dacrymycetales</taxon>
        <taxon>Dacrymycetaceae</taxon>
        <taxon>Calocera</taxon>
    </lineage>
</organism>
<dbReference type="AlphaFoldDB" id="A0A165EMS0"/>
<evidence type="ECO:0000313" key="1">
    <source>
        <dbReference type="EMBL" id="KZT55174.1"/>
    </source>
</evidence>
<name>A0A165EMS0_9BASI</name>